<name>A0ABS4MY74_9ACTN</name>
<feature type="compositionally biased region" description="Low complexity" evidence="4">
    <location>
        <begin position="416"/>
        <end position="436"/>
    </location>
</feature>
<evidence type="ECO:0000313" key="7">
    <source>
        <dbReference type="Proteomes" id="UP000756710"/>
    </source>
</evidence>
<dbReference type="Proteomes" id="UP000756710">
    <property type="component" value="Unassembled WGS sequence"/>
</dbReference>
<keyword evidence="2" id="KW-0597">Phosphoprotein</keyword>
<dbReference type="RefSeq" id="WP_372453300.1">
    <property type="nucleotide sequence ID" value="NZ_BAABDR010000029.1"/>
</dbReference>
<reference evidence="6 7" key="1">
    <citation type="submission" date="2021-03" db="EMBL/GenBank/DDBJ databases">
        <title>Genomic Encyclopedia of Type Strains, Phase IV (KMG-IV): sequencing the most valuable type-strain genomes for metagenomic binning, comparative biology and taxonomic classification.</title>
        <authorList>
            <person name="Goeker M."/>
        </authorList>
    </citation>
    <scope>NUCLEOTIDE SEQUENCE [LARGE SCALE GENOMIC DNA]</scope>
    <source>
        <strain evidence="6 7">DSM 41954</strain>
    </source>
</reference>
<protein>
    <submittedName>
        <fullName evidence="6">Sugar lactone lactonase YvrE</fullName>
    </submittedName>
</protein>
<feature type="region of interest" description="Disordered" evidence="4">
    <location>
        <begin position="352"/>
        <end position="442"/>
    </location>
</feature>
<evidence type="ECO:0000259" key="5">
    <source>
        <dbReference type="Pfam" id="PF03088"/>
    </source>
</evidence>
<dbReference type="EMBL" id="JAGGLR010000014">
    <property type="protein sequence ID" value="MBP2064186.1"/>
    <property type="molecule type" value="Genomic_DNA"/>
</dbReference>
<dbReference type="InterPro" id="IPR018119">
    <property type="entry name" value="Strictosidine_synth_cons-reg"/>
</dbReference>
<evidence type="ECO:0000256" key="2">
    <source>
        <dbReference type="ARBA" id="ARBA00022553"/>
    </source>
</evidence>
<evidence type="ECO:0000256" key="4">
    <source>
        <dbReference type="SAM" id="MobiDB-lite"/>
    </source>
</evidence>
<dbReference type="Pfam" id="PF20067">
    <property type="entry name" value="SSL_N"/>
    <property type="match status" value="1"/>
</dbReference>
<evidence type="ECO:0000256" key="1">
    <source>
        <dbReference type="ARBA" id="ARBA00009191"/>
    </source>
</evidence>
<dbReference type="Pfam" id="PF03088">
    <property type="entry name" value="Str_synth"/>
    <property type="match status" value="1"/>
</dbReference>
<accession>A0ABS4MY74</accession>
<dbReference type="PANTHER" id="PTHR10426:SF88">
    <property type="entry name" value="ADIPOCYTE PLASMA MEMBRANE-ASSOCIATED PROTEIN HEMOMUCIN-RELATED"/>
    <property type="match status" value="1"/>
</dbReference>
<organism evidence="6 7">
    <name type="scientific">Streptomyces iranensis</name>
    <dbReference type="NCBI Taxonomy" id="576784"/>
    <lineage>
        <taxon>Bacteria</taxon>
        <taxon>Bacillati</taxon>
        <taxon>Actinomycetota</taxon>
        <taxon>Actinomycetes</taxon>
        <taxon>Kitasatosporales</taxon>
        <taxon>Streptomycetaceae</taxon>
        <taxon>Streptomyces</taxon>
        <taxon>Streptomyces violaceusniger group</taxon>
    </lineage>
</organism>
<comment type="caution">
    <text evidence="6">The sequence shown here is derived from an EMBL/GenBank/DDBJ whole genome shotgun (WGS) entry which is preliminary data.</text>
</comment>
<feature type="domain" description="Strictosidine synthase conserved region" evidence="5">
    <location>
        <begin position="133"/>
        <end position="211"/>
    </location>
</feature>
<evidence type="ECO:0000256" key="3">
    <source>
        <dbReference type="ARBA" id="ARBA00023180"/>
    </source>
</evidence>
<sequence>MPRKRAGTRTRSRTPMGVAAEPLPLPRVLAPEAHGPEHVAVDAEGRILTGTADGAVRRLTLSPDHELVRSEVLAHTGGRPLGLVPCPDGGLLVCDARRGLLRVGPDDGSVRVVADEVAGSPLRFCSNVATAADGTVYFTVSSRRHGLEDWLGDILENTATGQLLRLRPGGRPEVVLDGLRFANGVALAADESYVAVVESGAYRISRLWLTGRRAGTRDLLLRDLPGFPDNLTRGPDGVIWVAIAAPREPALDLLHRAPGPLRRVAVPVATRLRPRPRRTVRALAIAPDGRVVRHLVRRRTPYRMATSVCALGDLLVMGSLIERGIAICALPPPREATGAAQSLCHIPGRISVRRQGAPPSGSWGSVRSQGAGAPSWRSHMGVSATPREGAPPSGSWGSVPGVARPAGDMTQALIPSRSSSRGSDAAGAGWSASTAAPRTPPR</sequence>
<evidence type="ECO:0000313" key="6">
    <source>
        <dbReference type="EMBL" id="MBP2064186.1"/>
    </source>
</evidence>
<gene>
    <name evidence="6" type="ORF">J2Z30_005209</name>
</gene>
<dbReference type="InterPro" id="IPR011042">
    <property type="entry name" value="6-blade_b-propeller_TolB-like"/>
</dbReference>
<dbReference type="SUPFAM" id="SSF63829">
    <property type="entry name" value="Calcium-dependent phosphotriesterase"/>
    <property type="match status" value="1"/>
</dbReference>
<keyword evidence="7" id="KW-1185">Reference proteome</keyword>
<dbReference type="Gene3D" id="2.120.10.30">
    <property type="entry name" value="TolB, C-terminal domain"/>
    <property type="match status" value="1"/>
</dbReference>
<keyword evidence="3" id="KW-0325">Glycoprotein</keyword>
<proteinExistence type="inferred from homology"/>
<dbReference type="PANTHER" id="PTHR10426">
    <property type="entry name" value="STRICTOSIDINE SYNTHASE-RELATED"/>
    <property type="match status" value="1"/>
</dbReference>
<comment type="similarity">
    <text evidence="1">Belongs to the strictosidine synthase family.</text>
</comment>